<organism evidence="12 13">
    <name type="scientific">Frankliniella occidentalis</name>
    <name type="common">Western flower thrips</name>
    <name type="synonym">Euthrips occidentalis</name>
    <dbReference type="NCBI Taxonomy" id="133901"/>
    <lineage>
        <taxon>Eukaryota</taxon>
        <taxon>Metazoa</taxon>
        <taxon>Ecdysozoa</taxon>
        <taxon>Arthropoda</taxon>
        <taxon>Hexapoda</taxon>
        <taxon>Insecta</taxon>
        <taxon>Pterygota</taxon>
        <taxon>Neoptera</taxon>
        <taxon>Paraneoptera</taxon>
        <taxon>Thysanoptera</taxon>
        <taxon>Terebrantia</taxon>
        <taxon>Thripoidea</taxon>
        <taxon>Thripidae</taxon>
        <taxon>Frankliniella</taxon>
    </lineage>
</organism>
<dbReference type="GO" id="GO:0045503">
    <property type="term" value="F:dynein light chain binding"/>
    <property type="evidence" value="ECO:0007669"/>
    <property type="project" value="TreeGrafter"/>
</dbReference>
<dbReference type="GO" id="GO:0045504">
    <property type="term" value="F:dynein heavy chain binding"/>
    <property type="evidence" value="ECO:0007669"/>
    <property type="project" value="TreeGrafter"/>
</dbReference>
<dbReference type="PANTHER" id="PTHR12442">
    <property type="entry name" value="DYNEIN INTERMEDIATE CHAIN"/>
    <property type="match status" value="1"/>
</dbReference>
<dbReference type="GO" id="GO:0003341">
    <property type="term" value="P:cilium movement"/>
    <property type="evidence" value="ECO:0007669"/>
    <property type="project" value="TreeGrafter"/>
</dbReference>
<feature type="compositionally biased region" description="Low complexity" evidence="11">
    <location>
        <begin position="13"/>
        <end position="25"/>
    </location>
</feature>
<keyword evidence="5" id="KW-0493">Microtubule</keyword>
<dbReference type="KEGG" id="foc:113208740"/>
<dbReference type="RefSeq" id="XP_026281671.1">
    <property type="nucleotide sequence ID" value="XM_026425886.2"/>
</dbReference>
<sequence length="799" mass="87905">MPRTKGPLRPGTSALKPAKASALKLHGTQGAGEGSRLELGEDMETWGRARALVKPDDQVDLNENELKEEIARVLTVRTPQQSEGLVIWSHKDAAFVQRAVPASGALLLDMPSTCLHIDSPEAREQAAYLGAAGRITLAETLTMAAKAAPKTFKKESRRSGGGEDDEEEEEADGEGDADGEGEADGEGGEGKERGSVSEGAGDAPAAGADTSSEKPEEDASEGGSKKDAEGGAESGEGAGEAAEEGDEGASAADAEGEDGVAADAATEVFPSRPVKKVANQFNFCDRAALTYNNPYRTLSTQTEPPPRDTFSDQVMQYIIYDAYQKDWEEKQAGKEKEVKQVPKQFGRQAERKLDERTNPDSSLNRSIRAAKTIERMLNQNTSDDIAKDCRYYEDGSDEFREGAGTLLPLWKFYYEPTKKFHVTNICWNPRYHDMFAVTMGYLEFMKQAASGAVCVFTMKNPSYPEYVLHTASSVMAAEFHHEQVNLLAVGLYDGSVAVYDLQLSQQDPVFRSDSVHNKHCDMVWQVTWGQDTPDGELNLYSVSNDGNVFNWVLTSSTLHQTTVISLVLDRATPVAGPDGTTLTITGCGTAIAFHPTNPKVFLVGTEEGQVFKCSTEYTSMYLLSYSAHHMPVHRIHFNYFLPDIFITCSSDWRIKIWEDGRTEPLFVFDLHCSVGDVQWAPYSSTVFAAVTLDGKAHVYDLNVSRYQPICVQNIVSRKKNRLTRLAFNKKHPLIVVGDERGTVTSLKLSPNLRVKPKATKKQAHLTPHDLEVLKMDKLLALVREPFILQRPPDTEQAVE</sequence>
<dbReference type="GO" id="GO:0036158">
    <property type="term" value="P:outer dynein arm assembly"/>
    <property type="evidence" value="ECO:0007669"/>
    <property type="project" value="TreeGrafter"/>
</dbReference>
<feature type="compositionally biased region" description="Basic and acidic residues" evidence="11">
    <location>
        <begin position="152"/>
        <end position="161"/>
    </location>
</feature>
<evidence type="ECO:0000256" key="2">
    <source>
        <dbReference type="ARBA" id="ARBA00011059"/>
    </source>
</evidence>
<gene>
    <name evidence="13 14" type="primary">LOC113208740</name>
</gene>
<feature type="region of interest" description="Disordered" evidence="11">
    <location>
        <begin position="334"/>
        <end position="362"/>
    </location>
</feature>
<dbReference type="PANTHER" id="PTHR12442:SF11">
    <property type="entry name" value="DYNEIN AXONEMAL INTERMEDIATE CHAIN 1"/>
    <property type="match status" value="1"/>
</dbReference>
<dbReference type="AlphaFoldDB" id="A0A6J1SQR2"/>
<dbReference type="SUPFAM" id="SSF50978">
    <property type="entry name" value="WD40 repeat-like"/>
    <property type="match status" value="1"/>
</dbReference>
<evidence type="ECO:0000256" key="7">
    <source>
        <dbReference type="ARBA" id="ARBA00023017"/>
    </source>
</evidence>
<evidence type="ECO:0000256" key="9">
    <source>
        <dbReference type="ARBA" id="ARBA00023212"/>
    </source>
</evidence>
<keyword evidence="6" id="KW-0677">Repeat</keyword>
<keyword evidence="8" id="KW-0505">Motor protein</keyword>
<dbReference type="InterPro" id="IPR050687">
    <property type="entry name" value="Dynein_IC"/>
</dbReference>
<dbReference type="Proteomes" id="UP000504606">
    <property type="component" value="Unplaced"/>
</dbReference>
<evidence type="ECO:0000256" key="11">
    <source>
        <dbReference type="SAM" id="MobiDB-lite"/>
    </source>
</evidence>
<evidence type="ECO:0000313" key="12">
    <source>
        <dbReference type="Proteomes" id="UP000504606"/>
    </source>
</evidence>
<feature type="compositionally biased region" description="Low complexity" evidence="11">
    <location>
        <begin position="199"/>
        <end position="209"/>
    </location>
</feature>
<keyword evidence="9" id="KW-0206">Cytoskeleton</keyword>
<dbReference type="InterPro" id="IPR036322">
    <property type="entry name" value="WD40_repeat_dom_sf"/>
</dbReference>
<evidence type="ECO:0000313" key="14">
    <source>
        <dbReference type="RefSeq" id="XP_026281671.1"/>
    </source>
</evidence>
<comment type="subcellular location">
    <subcellularLocation>
        <location evidence="1">Cytoplasm</location>
        <location evidence="1">Cytoskeleton</location>
        <location evidence="1">Cilium axoneme</location>
    </subcellularLocation>
</comment>
<keyword evidence="4" id="KW-0853">WD repeat</keyword>
<proteinExistence type="inferred from homology"/>
<dbReference type="GeneID" id="113208740"/>
<keyword evidence="7" id="KW-0243">Dynein</keyword>
<evidence type="ECO:0000256" key="6">
    <source>
        <dbReference type="ARBA" id="ARBA00022737"/>
    </source>
</evidence>
<evidence type="ECO:0000256" key="5">
    <source>
        <dbReference type="ARBA" id="ARBA00022701"/>
    </source>
</evidence>
<feature type="compositionally biased region" description="Acidic residues" evidence="11">
    <location>
        <begin position="162"/>
        <end position="187"/>
    </location>
</feature>
<dbReference type="FunFam" id="2.130.10.10:FF:000251">
    <property type="entry name" value="Dynein axonemal intermediate chain 1"/>
    <property type="match status" value="1"/>
</dbReference>
<feature type="compositionally biased region" description="Basic and acidic residues" evidence="11">
    <location>
        <begin position="348"/>
        <end position="358"/>
    </location>
</feature>
<feature type="region of interest" description="Disordered" evidence="11">
    <location>
        <begin position="146"/>
        <end position="260"/>
    </location>
</feature>
<comment type="similarity">
    <text evidence="2">Belongs to the dynein intermediate chain family.</text>
</comment>
<feature type="region of interest" description="Disordered" evidence="11">
    <location>
        <begin position="1"/>
        <end position="38"/>
    </location>
</feature>
<name>A0A6J1SQR2_FRAOC</name>
<keyword evidence="3" id="KW-0963">Cytoplasm</keyword>
<dbReference type="InterPro" id="IPR015943">
    <property type="entry name" value="WD40/YVTN_repeat-like_dom_sf"/>
</dbReference>
<reference evidence="13 14" key="1">
    <citation type="submission" date="2025-04" db="UniProtKB">
        <authorList>
            <consortium name="RefSeq"/>
        </authorList>
    </citation>
    <scope>IDENTIFICATION</scope>
    <source>
        <tissue evidence="13 14">Whole organism</tissue>
    </source>
</reference>
<protein>
    <submittedName>
        <fullName evidence="13 14">Dynein axonemal intermediate chain 1</fullName>
    </submittedName>
</protein>
<keyword evidence="12" id="KW-1185">Reference proteome</keyword>
<keyword evidence="10" id="KW-0966">Cell projection</keyword>
<dbReference type="RefSeq" id="XP_026281670.1">
    <property type="nucleotide sequence ID" value="XM_026425885.2"/>
</dbReference>
<evidence type="ECO:0000256" key="3">
    <source>
        <dbReference type="ARBA" id="ARBA00022490"/>
    </source>
</evidence>
<dbReference type="SMART" id="SM00320">
    <property type="entry name" value="WD40"/>
    <property type="match status" value="6"/>
</dbReference>
<evidence type="ECO:0000256" key="1">
    <source>
        <dbReference type="ARBA" id="ARBA00004430"/>
    </source>
</evidence>
<dbReference type="GO" id="GO:0005874">
    <property type="term" value="C:microtubule"/>
    <property type="evidence" value="ECO:0007669"/>
    <property type="project" value="UniProtKB-KW"/>
</dbReference>
<evidence type="ECO:0000256" key="4">
    <source>
        <dbReference type="ARBA" id="ARBA00022574"/>
    </source>
</evidence>
<dbReference type="Gene3D" id="2.130.10.10">
    <property type="entry name" value="YVTN repeat-like/Quinoprotein amine dehydrogenase"/>
    <property type="match status" value="2"/>
</dbReference>
<dbReference type="OrthoDB" id="10261376at2759"/>
<accession>A0A6J1SQR2</accession>
<evidence type="ECO:0000256" key="10">
    <source>
        <dbReference type="ARBA" id="ARBA00023273"/>
    </source>
</evidence>
<evidence type="ECO:0000313" key="13">
    <source>
        <dbReference type="RefSeq" id="XP_026281670.1"/>
    </source>
</evidence>
<dbReference type="GO" id="GO:0036157">
    <property type="term" value="C:outer dynein arm"/>
    <property type="evidence" value="ECO:0007669"/>
    <property type="project" value="TreeGrafter"/>
</dbReference>
<evidence type="ECO:0000256" key="8">
    <source>
        <dbReference type="ARBA" id="ARBA00023175"/>
    </source>
</evidence>
<dbReference type="InterPro" id="IPR001680">
    <property type="entry name" value="WD40_rpt"/>
</dbReference>